<proteinExistence type="predicted"/>
<evidence type="ECO:0000313" key="3">
    <source>
        <dbReference type="Proteomes" id="UP001595998"/>
    </source>
</evidence>
<dbReference type="CDD" id="cd03801">
    <property type="entry name" value="GT4_PimA-like"/>
    <property type="match status" value="1"/>
</dbReference>
<keyword evidence="3" id="KW-1185">Reference proteome</keyword>
<organism evidence="2 3">
    <name type="scientific">Deinococcus navajonensis</name>
    <dbReference type="NCBI Taxonomy" id="309884"/>
    <lineage>
        <taxon>Bacteria</taxon>
        <taxon>Thermotogati</taxon>
        <taxon>Deinococcota</taxon>
        <taxon>Deinococci</taxon>
        <taxon>Deinococcales</taxon>
        <taxon>Deinococcaceae</taxon>
        <taxon>Deinococcus</taxon>
    </lineage>
</organism>
<gene>
    <name evidence="2" type="ORF">ACFOZ9_03665</name>
</gene>
<dbReference type="PANTHER" id="PTHR12526:SF634">
    <property type="entry name" value="BLL3361 PROTEIN"/>
    <property type="match status" value="1"/>
</dbReference>
<protein>
    <submittedName>
        <fullName evidence="2">Glycosyltransferase family 4 protein</fullName>
        <ecNumber evidence="2">2.4.-.-</ecNumber>
    </submittedName>
</protein>
<dbReference type="PANTHER" id="PTHR12526">
    <property type="entry name" value="GLYCOSYLTRANSFERASE"/>
    <property type="match status" value="1"/>
</dbReference>
<sequence>MLEVAFLSDAPRVAGSEVWLADLLPHLPAHGIQPSLYLPQHETLTRFVEGLRGSAVTVERYDDQEELPHLTRAAGLRVVQAWEPWTYRRLLPRLAAPRLVISHDQLDYHYPAPLRALYREIYRQTKAEAFRQADGVVTVSNWGANFLRHRMRLPDTQAMTNGVDPVKFRPAGTEERAALRASLGFTRFTVLIPGRFTLEKNQLAAVRTARHAPALDFVFVGDMDAGMGIGVQALARRRQLQNVRFLGRRWDMPELYRAADALLQPTLAENQSLVTLEAMSSGLPVVTTPIPAQAELVRDGVDGLLVPAQPALLARALLALAAHPARARQFGAAARQRVLDHHTHSGSAAQLACLLHAASALAGGAGQG</sequence>
<accession>A0ABV8XKV6</accession>
<dbReference type="Gene3D" id="3.40.50.2000">
    <property type="entry name" value="Glycogen Phosphorylase B"/>
    <property type="match status" value="2"/>
</dbReference>
<dbReference type="Pfam" id="PF13439">
    <property type="entry name" value="Glyco_transf_4"/>
    <property type="match status" value="1"/>
</dbReference>
<dbReference type="EC" id="2.4.-.-" evidence="2"/>
<dbReference type="InterPro" id="IPR028098">
    <property type="entry name" value="Glyco_trans_4-like_N"/>
</dbReference>
<dbReference type="SUPFAM" id="SSF53756">
    <property type="entry name" value="UDP-Glycosyltransferase/glycogen phosphorylase"/>
    <property type="match status" value="1"/>
</dbReference>
<keyword evidence="2" id="KW-0808">Transferase</keyword>
<dbReference type="EMBL" id="JBHSEH010000005">
    <property type="protein sequence ID" value="MFC4425297.1"/>
    <property type="molecule type" value="Genomic_DNA"/>
</dbReference>
<dbReference type="RefSeq" id="WP_380036559.1">
    <property type="nucleotide sequence ID" value="NZ_JBHSEH010000005.1"/>
</dbReference>
<dbReference type="GO" id="GO:0016757">
    <property type="term" value="F:glycosyltransferase activity"/>
    <property type="evidence" value="ECO:0007669"/>
    <property type="project" value="UniProtKB-KW"/>
</dbReference>
<reference evidence="3" key="1">
    <citation type="journal article" date="2019" name="Int. J. Syst. Evol. Microbiol.">
        <title>The Global Catalogue of Microorganisms (GCM) 10K type strain sequencing project: providing services to taxonomists for standard genome sequencing and annotation.</title>
        <authorList>
            <consortium name="The Broad Institute Genomics Platform"/>
            <consortium name="The Broad Institute Genome Sequencing Center for Infectious Disease"/>
            <person name="Wu L."/>
            <person name="Ma J."/>
        </authorList>
    </citation>
    <scope>NUCLEOTIDE SEQUENCE [LARGE SCALE GENOMIC DNA]</scope>
    <source>
        <strain evidence="3">CCUG 56029</strain>
    </source>
</reference>
<keyword evidence="2" id="KW-0328">Glycosyltransferase</keyword>
<feature type="domain" description="Glycosyltransferase subfamily 4-like N-terminal" evidence="1">
    <location>
        <begin position="15"/>
        <end position="165"/>
    </location>
</feature>
<name>A0ABV8XKV6_9DEIO</name>
<dbReference type="Proteomes" id="UP001595998">
    <property type="component" value="Unassembled WGS sequence"/>
</dbReference>
<comment type="caution">
    <text evidence="2">The sequence shown here is derived from an EMBL/GenBank/DDBJ whole genome shotgun (WGS) entry which is preliminary data.</text>
</comment>
<evidence type="ECO:0000313" key="2">
    <source>
        <dbReference type="EMBL" id="MFC4425297.1"/>
    </source>
</evidence>
<dbReference type="Pfam" id="PF13692">
    <property type="entry name" value="Glyco_trans_1_4"/>
    <property type="match status" value="1"/>
</dbReference>
<evidence type="ECO:0000259" key="1">
    <source>
        <dbReference type="Pfam" id="PF13439"/>
    </source>
</evidence>